<evidence type="ECO:0000313" key="4">
    <source>
        <dbReference type="Proteomes" id="UP001211015"/>
    </source>
</evidence>
<name>A0AAP3VP47_9FIRM</name>
<reference evidence="2" key="2">
    <citation type="submission" date="2023-01" db="EMBL/GenBank/DDBJ databases">
        <title>Human gut microbiome strain richness.</title>
        <authorList>
            <person name="Chen-Liaw A."/>
        </authorList>
    </citation>
    <scope>NUCLEOTIDE SEQUENCE</scope>
    <source>
        <strain evidence="2">1001275st1_F4_1001275B_160808</strain>
    </source>
</reference>
<evidence type="ECO:0000313" key="3">
    <source>
        <dbReference type="Proteomes" id="UP000027600"/>
    </source>
</evidence>
<gene>
    <name evidence="2" type="ORF">PNU62_00345</name>
    <name evidence="1" type="ORF">RBI_II00418</name>
</gene>
<proteinExistence type="predicted"/>
<organism evidence="2 4">
    <name type="scientific">Ruminococcus bicirculans</name>
    <name type="common">ex Wegman et al. 2014</name>
    <dbReference type="NCBI Taxonomy" id="1160721"/>
    <lineage>
        <taxon>Bacteria</taxon>
        <taxon>Bacillati</taxon>
        <taxon>Bacillota</taxon>
        <taxon>Clostridia</taxon>
        <taxon>Eubacteriales</taxon>
        <taxon>Oscillospiraceae</taxon>
        <taxon>Ruminococcus</taxon>
    </lineage>
</organism>
<dbReference type="RefSeq" id="WP_041337439.1">
    <property type="nucleotide sequence ID" value="NZ_CAKVXH010000015.1"/>
</dbReference>
<evidence type="ECO:0000313" key="1">
    <source>
        <dbReference type="EMBL" id="CCO06175.1"/>
    </source>
</evidence>
<protein>
    <submittedName>
        <fullName evidence="2">Uncharacterized protein</fullName>
    </submittedName>
</protein>
<dbReference type="EMBL" id="HF545617">
    <property type="protein sequence ID" value="CCO06175.1"/>
    <property type="molecule type" value="Genomic_DNA"/>
</dbReference>
<sequence>MAEEKTKRYSLDKPLCQDNTEVQSAEYTDHYINGVTYRVWSAFEGKTNVADSLSRLMFRKLESGEQVGEVVDEFQKGIERINNSSLVTM</sequence>
<evidence type="ECO:0000313" key="2">
    <source>
        <dbReference type="EMBL" id="MDB8743464.1"/>
    </source>
</evidence>
<reference evidence="1 3" key="1">
    <citation type="journal article" date="2014" name="Int. J. Syst. Evol. Microbiol.">
        <title>Complete genome of a new Firmicutes species belonging to the dominant human colonic microbiota ('Ruminococcus bicirculans') reveals two chromosomes and a selective capacity to utilize plant glucans.</title>
        <authorList>
            <consortium name="NISC Comparative Sequencing Program"/>
            <person name="Wegmann U."/>
            <person name="Louis P."/>
            <person name="Goesmann A."/>
            <person name="Henrissat B."/>
            <person name="Duncan S.H."/>
            <person name="Flint H.J."/>
        </authorList>
    </citation>
    <scope>NUCLEOTIDE SEQUENCE [LARGE SCALE GENOMIC DNA]</scope>
    <source>
        <strain evidence="1 3">80/3</strain>
    </source>
</reference>
<dbReference type="AlphaFoldDB" id="A0AAP3VP47"/>
<dbReference type="KEGG" id="rus:RBI_II00418"/>
<dbReference type="Proteomes" id="UP001211015">
    <property type="component" value="Unassembled WGS sequence"/>
</dbReference>
<keyword evidence="3" id="KW-1185">Reference proteome</keyword>
<dbReference type="Proteomes" id="UP000027600">
    <property type="component" value="Chromosome II"/>
</dbReference>
<accession>A0AAP3VP47</accession>
<dbReference type="EMBL" id="JAQMLV010000001">
    <property type="protein sequence ID" value="MDB8743464.1"/>
    <property type="molecule type" value="Genomic_DNA"/>
</dbReference>